<dbReference type="RefSeq" id="WP_273942528.1">
    <property type="nucleotide sequence ID" value="NZ_CP097263.1"/>
</dbReference>
<dbReference type="SUPFAM" id="SSF52540">
    <property type="entry name" value="P-loop containing nucleoside triphosphate hydrolases"/>
    <property type="match status" value="1"/>
</dbReference>
<comment type="caution">
    <text evidence="2">The sequence shown here is derived from an EMBL/GenBank/DDBJ whole genome shotgun (WGS) entry which is preliminary data.</text>
</comment>
<evidence type="ECO:0000256" key="1">
    <source>
        <dbReference type="SAM" id="Phobius"/>
    </source>
</evidence>
<keyword evidence="3" id="KW-1185">Reference proteome</keyword>
<feature type="transmembrane region" description="Helical" evidence="1">
    <location>
        <begin position="7"/>
        <end position="24"/>
    </location>
</feature>
<evidence type="ECO:0008006" key="4">
    <source>
        <dbReference type="Google" id="ProtNLM"/>
    </source>
</evidence>
<dbReference type="Gene3D" id="3.40.50.300">
    <property type="entry name" value="P-loop containing nucleotide triphosphate hydrolases"/>
    <property type="match status" value="1"/>
</dbReference>
<dbReference type="PANTHER" id="PTHR35205">
    <property type="entry name" value="NB-ARC AND TPR DOMAIN PROTEIN"/>
    <property type="match status" value="1"/>
</dbReference>
<keyword evidence="1" id="KW-0812">Transmembrane</keyword>
<sequence length="702" mass="76495">MPRAIKWAITLVVGAAVFAFGWWLCDFPLGMETGNALGVAALPSALIMSPLGWWAGREAPAPPRVIEVQLPPEEHGDQVVVGPVPRAPQHFQPPVDVVRALAGIVDGSIAVVCTVTGLRGVGKTQAAGAYARQRIADGWLVAWFPAQSEELVVAGLAELADALDLRHAGDSTAMTVARVRNHLQTLRRPALLVFDNVTDPAHVMPHLPATGSAQIVLTSASHTIDQLGTRVPVELFSLDTAVRFLADSTGLPDPSGARTLARELGCLPLALAQAAARIVRIDHDYATYLRRYQSAAADRLLTALPGDPYPYGAAKAILLAVEPFTADETDRTPAELLDLLSVLSPDGVSRDLLALRPNADDALAALRDASLIEFAGTGNTVVVMHRLTQRAIRDRAGHDLLATLVSAAGLLHVAAEDRGKWQRDLGEELIRHLDTLRSHALDVSADSLDEFLRLRADTLYDLSEWYWHHDRRVAERILLRQALPLYRRLKQRRRQAGCLHHIGVSYLDSRVWDRAAAALWQAYELRVELAATDEDLVPPLADTCAALGRALQSTSRFRESVRIAEHEVRLRRSDPDAGLFQALARLARGQEMVGDAASAWRTALELEKLGQAAADDDPAAVAWRQQALADVLSLCGRRDVRRAARAEGPARAALNAYRRLVVEDVDFHTDLRSAVATLATVLERLGRHSDVVDATHLMRSRP</sequence>
<dbReference type="SUPFAM" id="SSF48452">
    <property type="entry name" value="TPR-like"/>
    <property type="match status" value="1"/>
</dbReference>
<proteinExistence type="predicted"/>
<dbReference type="InterPro" id="IPR011990">
    <property type="entry name" value="TPR-like_helical_dom_sf"/>
</dbReference>
<keyword evidence="1" id="KW-0472">Membrane</keyword>
<protein>
    <recommendedName>
        <fullName evidence="4">NB-ARC domain-containing protein</fullName>
    </recommendedName>
</protein>
<accession>A0ABV6MME1</accession>
<keyword evidence="1" id="KW-1133">Transmembrane helix</keyword>
<dbReference type="Proteomes" id="UP001589810">
    <property type="component" value="Unassembled WGS sequence"/>
</dbReference>
<gene>
    <name evidence="2" type="ORF">ACFFH7_08185</name>
</gene>
<organism evidence="2 3">
    <name type="scientific">Kutzneria chonburiensis</name>
    <dbReference type="NCBI Taxonomy" id="1483604"/>
    <lineage>
        <taxon>Bacteria</taxon>
        <taxon>Bacillati</taxon>
        <taxon>Actinomycetota</taxon>
        <taxon>Actinomycetes</taxon>
        <taxon>Pseudonocardiales</taxon>
        <taxon>Pseudonocardiaceae</taxon>
        <taxon>Kutzneria</taxon>
    </lineage>
</organism>
<dbReference type="EMBL" id="JBHLUD010000002">
    <property type="protein sequence ID" value="MFC0541459.1"/>
    <property type="molecule type" value="Genomic_DNA"/>
</dbReference>
<name>A0ABV6MME1_9PSEU</name>
<dbReference type="PANTHER" id="PTHR35205:SF1">
    <property type="entry name" value="ZU5 DOMAIN-CONTAINING PROTEIN"/>
    <property type="match status" value="1"/>
</dbReference>
<evidence type="ECO:0000313" key="3">
    <source>
        <dbReference type="Proteomes" id="UP001589810"/>
    </source>
</evidence>
<reference evidence="2 3" key="1">
    <citation type="submission" date="2024-09" db="EMBL/GenBank/DDBJ databases">
        <authorList>
            <person name="Sun Q."/>
            <person name="Mori K."/>
        </authorList>
    </citation>
    <scope>NUCLEOTIDE SEQUENCE [LARGE SCALE GENOMIC DNA]</scope>
    <source>
        <strain evidence="2 3">TBRC 1432</strain>
    </source>
</reference>
<dbReference type="Gene3D" id="1.25.40.10">
    <property type="entry name" value="Tetratricopeptide repeat domain"/>
    <property type="match status" value="1"/>
</dbReference>
<evidence type="ECO:0000313" key="2">
    <source>
        <dbReference type="EMBL" id="MFC0541459.1"/>
    </source>
</evidence>
<dbReference type="InterPro" id="IPR027417">
    <property type="entry name" value="P-loop_NTPase"/>
</dbReference>